<sequence length="61" mass="6916">MTVICSRVGFLLSGLRFFRCPKLQETGAKIFCGVVHRFDAQDDDDDGRNIDARIVYAVHQN</sequence>
<protein>
    <submittedName>
        <fullName evidence="1">Uncharacterized protein</fullName>
    </submittedName>
</protein>
<keyword evidence="2" id="KW-1185">Reference proteome</keyword>
<accession>A0A1V9X6W4</accession>
<evidence type="ECO:0000313" key="2">
    <source>
        <dbReference type="Proteomes" id="UP000192247"/>
    </source>
</evidence>
<dbReference type="InParanoid" id="A0A1V9X6W4"/>
<reference evidence="1 2" key="1">
    <citation type="journal article" date="2017" name="Gigascience">
        <title>Draft genome of the honey bee ectoparasitic mite, Tropilaelaps mercedesae, is shaped by the parasitic life history.</title>
        <authorList>
            <person name="Dong X."/>
            <person name="Armstrong S.D."/>
            <person name="Xia D."/>
            <person name="Makepeace B.L."/>
            <person name="Darby A.C."/>
            <person name="Kadowaki T."/>
        </authorList>
    </citation>
    <scope>NUCLEOTIDE SEQUENCE [LARGE SCALE GENOMIC DNA]</scope>
    <source>
        <strain evidence="1">Wuxi-XJTLU</strain>
    </source>
</reference>
<dbReference type="AlphaFoldDB" id="A0A1V9X6W4"/>
<name>A0A1V9X6W4_9ACAR</name>
<comment type="caution">
    <text evidence="1">The sequence shown here is derived from an EMBL/GenBank/DDBJ whole genome shotgun (WGS) entry which is preliminary data.</text>
</comment>
<gene>
    <name evidence="1" type="ORF">BIW11_12381</name>
</gene>
<dbReference type="Proteomes" id="UP000192247">
    <property type="component" value="Unassembled WGS sequence"/>
</dbReference>
<evidence type="ECO:0000313" key="1">
    <source>
        <dbReference type="EMBL" id="OQR69244.1"/>
    </source>
</evidence>
<proteinExistence type="predicted"/>
<dbReference type="EMBL" id="MNPL01021740">
    <property type="protein sequence ID" value="OQR69244.1"/>
    <property type="molecule type" value="Genomic_DNA"/>
</dbReference>
<organism evidence="1 2">
    <name type="scientific">Tropilaelaps mercedesae</name>
    <dbReference type="NCBI Taxonomy" id="418985"/>
    <lineage>
        <taxon>Eukaryota</taxon>
        <taxon>Metazoa</taxon>
        <taxon>Ecdysozoa</taxon>
        <taxon>Arthropoda</taxon>
        <taxon>Chelicerata</taxon>
        <taxon>Arachnida</taxon>
        <taxon>Acari</taxon>
        <taxon>Parasitiformes</taxon>
        <taxon>Mesostigmata</taxon>
        <taxon>Gamasina</taxon>
        <taxon>Dermanyssoidea</taxon>
        <taxon>Laelapidae</taxon>
        <taxon>Tropilaelaps</taxon>
    </lineage>
</organism>